<dbReference type="Proteomes" id="UP000515908">
    <property type="component" value="Chromosome 19"/>
</dbReference>
<proteinExistence type="predicted"/>
<gene>
    <name evidence="2" type="ORF">ADEAN_000856300</name>
</gene>
<evidence type="ECO:0000313" key="3">
    <source>
        <dbReference type="Proteomes" id="UP000515908"/>
    </source>
</evidence>
<protein>
    <submittedName>
        <fullName evidence="2">Uncharacterized protein</fullName>
    </submittedName>
</protein>
<organism evidence="2 3">
    <name type="scientific">Angomonas deanei</name>
    <dbReference type="NCBI Taxonomy" id="59799"/>
    <lineage>
        <taxon>Eukaryota</taxon>
        <taxon>Discoba</taxon>
        <taxon>Euglenozoa</taxon>
        <taxon>Kinetoplastea</taxon>
        <taxon>Metakinetoplastina</taxon>
        <taxon>Trypanosomatida</taxon>
        <taxon>Trypanosomatidae</taxon>
        <taxon>Strigomonadinae</taxon>
        <taxon>Angomonas</taxon>
    </lineage>
</organism>
<keyword evidence="3" id="KW-1185">Reference proteome</keyword>
<accession>A0A7G2CMH2</accession>
<evidence type="ECO:0000313" key="2">
    <source>
        <dbReference type="EMBL" id="CAD2221036.1"/>
    </source>
</evidence>
<evidence type="ECO:0000256" key="1">
    <source>
        <dbReference type="SAM" id="MobiDB-lite"/>
    </source>
</evidence>
<dbReference type="PANTHER" id="PTHR23353">
    <property type="entry name" value="RAB-GAP/TBC-RELATED"/>
    <property type="match status" value="1"/>
</dbReference>
<dbReference type="AlphaFoldDB" id="A0A7G2CMH2"/>
<feature type="region of interest" description="Disordered" evidence="1">
    <location>
        <begin position="38"/>
        <end position="76"/>
    </location>
</feature>
<name>A0A7G2CMH2_9TRYP</name>
<feature type="compositionally biased region" description="Polar residues" evidence="1">
    <location>
        <begin position="221"/>
        <end position="230"/>
    </location>
</feature>
<feature type="compositionally biased region" description="Low complexity" evidence="1">
    <location>
        <begin position="109"/>
        <end position="122"/>
    </location>
</feature>
<dbReference type="VEuPathDB" id="TriTrypDB:ADEAN_000856300"/>
<dbReference type="EMBL" id="LR877163">
    <property type="protein sequence ID" value="CAD2221036.1"/>
    <property type="molecule type" value="Genomic_DNA"/>
</dbReference>
<feature type="region of interest" description="Disordered" evidence="1">
    <location>
        <begin position="105"/>
        <end position="124"/>
    </location>
</feature>
<feature type="compositionally biased region" description="Polar residues" evidence="1">
    <location>
        <begin position="262"/>
        <end position="272"/>
    </location>
</feature>
<feature type="region of interest" description="Disordered" evidence="1">
    <location>
        <begin position="209"/>
        <end position="276"/>
    </location>
</feature>
<sequence>MSHRSNSKDSTDCNHNRERKLLVANNTNNLLKFVASEEAEKEDGATVNSNNTNTSKKKISSSPLVKHTSGTNNNNNGLFYASTTTTNSEELFLIHSSSLLEASLHRPHSNNTSNSSSFSMSSDPLRQNNNIYVKELVKELREIYLDLHRNENKNKNNMTREDLFNMIEVLQFPVEDVGLFIDLFDELLLVKQNIFQHFDSAAHNGSLSVNTAPTNNNNNNKGNASSTIASGNAALPPAAPRPPALNANSFPSSTEREMFLQGGSSKSNNSMANHKDNEDTLDVETFLAHVVLRIKGKFSSESLRTLFFDLADKYNTSNNNNNNNNKQVRM</sequence>
<reference evidence="2 3" key="1">
    <citation type="submission" date="2020-08" db="EMBL/GenBank/DDBJ databases">
        <authorList>
            <person name="Newling K."/>
            <person name="Davey J."/>
            <person name="Forrester S."/>
        </authorList>
    </citation>
    <scope>NUCLEOTIDE SEQUENCE [LARGE SCALE GENOMIC DNA]</scope>
    <source>
        <strain evidence="3">Crithidia deanei Carvalho (ATCC PRA-265)</strain>
    </source>
</reference>
<dbReference type="InterPro" id="IPR053019">
    <property type="entry name" value="GATA_zinc_finger"/>
</dbReference>